<evidence type="ECO:0000259" key="1">
    <source>
        <dbReference type="Pfam" id="PF10005"/>
    </source>
</evidence>
<sequence>MKLFTCSNCGNTLYFENTQCQRCGHQLGYYPQANQLLSLVENQHTWISPQLADKAFIYCDNARHAACNWLIEAEEDGDIYCLACRHNQTIPDIDDPTNLSRWRTIEHAKKRLFYSLLRLNLPLATRSQDPAHGLSFKFLAQGNAHSRPVMTGHDHGVITIALAEADDAEREQRRSAMGEPYRTLLGHFRHETGHHYWDLLVSETPALNQFRTLFGDDSQDYKHALDQYYANGAPVTWPDNNISAYASAHPWEDFAETWAHYLHIVDTVEMARAFGIQSGAGSDQTLTMPTNFDPYTVPDFASIMQHWVPLASLLNNLNRTMGHPDAYPFVLSPNVIAKARFRARYCTSFKHNQQPGA</sequence>
<feature type="domain" description="Zinc-ribbon" evidence="1">
    <location>
        <begin position="3"/>
        <end position="94"/>
    </location>
</feature>
<organism evidence="2 3">
    <name type="scientific">Devosia algicola</name>
    <dbReference type="NCBI Taxonomy" id="3026418"/>
    <lineage>
        <taxon>Bacteria</taxon>
        <taxon>Pseudomonadati</taxon>
        <taxon>Pseudomonadota</taxon>
        <taxon>Alphaproteobacteria</taxon>
        <taxon>Hyphomicrobiales</taxon>
        <taxon>Devosiaceae</taxon>
        <taxon>Devosia</taxon>
    </lineage>
</organism>
<dbReference type="Pfam" id="PF15887">
    <property type="entry name" value="Peptidase_Mx"/>
    <property type="match status" value="1"/>
</dbReference>
<gene>
    <name evidence="2" type="ORF">PSQ19_09510</name>
</gene>
<protein>
    <submittedName>
        <fullName evidence="2">Zinc-binding peptidase</fullName>
    </submittedName>
</protein>
<dbReference type="Pfam" id="PF10005">
    <property type="entry name" value="Zn_ribbon_DZR_6"/>
    <property type="match status" value="1"/>
</dbReference>
<proteinExistence type="predicted"/>
<accession>A0ABY7YT28</accession>
<dbReference type="InterPro" id="IPR011201">
    <property type="entry name" value="Zinc-ribbon_6_bact"/>
</dbReference>
<name>A0ABY7YT28_9HYPH</name>
<reference evidence="2 3" key="1">
    <citation type="submission" date="2023-02" db="EMBL/GenBank/DDBJ databases">
        <title>Devosia algicola sp. nov., isolated from the phycosphere of marine algae.</title>
        <authorList>
            <person name="Kim J.M."/>
            <person name="Lee J.K."/>
            <person name="Choi B.J."/>
            <person name="Bayburt H."/>
            <person name="Jeon C.O."/>
        </authorList>
    </citation>
    <scope>NUCLEOTIDE SEQUENCE [LARGE SCALE GENOMIC DNA]</scope>
    <source>
        <strain evidence="2 3">G20-9</strain>
    </source>
</reference>
<evidence type="ECO:0000313" key="3">
    <source>
        <dbReference type="Proteomes" id="UP001220530"/>
    </source>
</evidence>
<dbReference type="PIRSF" id="PIRSF012641">
    <property type="entry name" value="UCP012641"/>
    <property type="match status" value="1"/>
</dbReference>
<keyword evidence="3" id="KW-1185">Reference proteome</keyword>
<dbReference type="InterPro" id="IPR031321">
    <property type="entry name" value="UCP012641"/>
</dbReference>
<evidence type="ECO:0000313" key="2">
    <source>
        <dbReference type="EMBL" id="WDR04195.1"/>
    </source>
</evidence>
<dbReference type="RefSeq" id="WP_282220578.1">
    <property type="nucleotide sequence ID" value="NZ_CP118246.1"/>
</dbReference>
<dbReference type="EMBL" id="CP118246">
    <property type="protein sequence ID" value="WDR04195.1"/>
    <property type="molecule type" value="Genomic_DNA"/>
</dbReference>
<dbReference type="Proteomes" id="UP001220530">
    <property type="component" value="Chromosome"/>
</dbReference>